<reference evidence="2 3" key="1">
    <citation type="journal article" date="2018" name="Nat. Ecol. Evol.">
        <title>Pezizomycetes genomes reveal the molecular basis of ectomycorrhizal truffle lifestyle.</title>
        <authorList>
            <person name="Murat C."/>
            <person name="Payen T."/>
            <person name="Noel B."/>
            <person name="Kuo A."/>
            <person name="Morin E."/>
            <person name="Chen J."/>
            <person name="Kohler A."/>
            <person name="Krizsan K."/>
            <person name="Balestrini R."/>
            <person name="Da Silva C."/>
            <person name="Montanini B."/>
            <person name="Hainaut M."/>
            <person name="Levati E."/>
            <person name="Barry K.W."/>
            <person name="Belfiori B."/>
            <person name="Cichocki N."/>
            <person name="Clum A."/>
            <person name="Dockter R.B."/>
            <person name="Fauchery L."/>
            <person name="Guy J."/>
            <person name="Iotti M."/>
            <person name="Le Tacon F."/>
            <person name="Lindquist E.A."/>
            <person name="Lipzen A."/>
            <person name="Malagnac F."/>
            <person name="Mello A."/>
            <person name="Molinier V."/>
            <person name="Miyauchi S."/>
            <person name="Poulain J."/>
            <person name="Riccioni C."/>
            <person name="Rubini A."/>
            <person name="Sitrit Y."/>
            <person name="Splivallo R."/>
            <person name="Traeger S."/>
            <person name="Wang M."/>
            <person name="Zifcakova L."/>
            <person name="Wipf D."/>
            <person name="Zambonelli A."/>
            <person name="Paolocci F."/>
            <person name="Nowrousian M."/>
            <person name="Ottonello S."/>
            <person name="Baldrian P."/>
            <person name="Spatafora J.W."/>
            <person name="Henrissat B."/>
            <person name="Nagy L.G."/>
            <person name="Aury J.M."/>
            <person name="Wincker P."/>
            <person name="Grigoriev I.V."/>
            <person name="Bonfante P."/>
            <person name="Martin F.M."/>
        </authorList>
    </citation>
    <scope>NUCLEOTIDE SEQUENCE [LARGE SCALE GENOMIC DNA]</scope>
    <source>
        <strain evidence="2 3">RN42</strain>
    </source>
</reference>
<organism evidence="2 3">
    <name type="scientific">Ascobolus immersus RN42</name>
    <dbReference type="NCBI Taxonomy" id="1160509"/>
    <lineage>
        <taxon>Eukaryota</taxon>
        <taxon>Fungi</taxon>
        <taxon>Dikarya</taxon>
        <taxon>Ascomycota</taxon>
        <taxon>Pezizomycotina</taxon>
        <taxon>Pezizomycetes</taxon>
        <taxon>Pezizales</taxon>
        <taxon>Ascobolaceae</taxon>
        <taxon>Ascobolus</taxon>
    </lineage>
</organism>
<accession>A0A3N4HH72</accession>
<evidence type="ECO:0000256" key="1">
    <source>
        <dbReference type="SAM" id="Phobius"/>
    </source>
</evidence>
<keyword evidence="1" id="KW-1133">Transmembrane helix</keyword>
<name>A0A3N4HH72_ASCIM</name>
<feature type="transmembrane region" description="Helical" evidence="1">
    <location>
        <begin position="95"/>
        <end position="117"/>
    </location>
</feature>
<dbReference type="EMBL" id="ML119862">
    <property type="protein sequence ID" value="RPA72416.1"/>
    <property type="molecule type" value="Genomic_DNA"/>
</dbReference>
<keyword evidence="1" id="KW-0472">Membrane</keyword>
<proteinExistence type="predicted"/>
<keyword evidence="1" id="KW-0812">Transmembrane</keyword>
<dbReference type="Proteomes" id="UP000275078">
    <property type="component" value="Unassembled WGS sequence"/>
</dbReference>
<evidence type="ECO:0000313" key="2">
    <source>
        <dbReference type="EMBL" id="RPA72416.1"/>
    </source>
</evidence>
<keyword evidence="3" id="KW-1185">Reference proteome</keyword>
<sequence>MTFALDSAAFRGAAKPLLRSDLGHQGRHFLRRSEEVFNRHFGKETIGWDDDFSGIVRSHSSARKQSVGTTISAELEHPFYLHFGKGTGSWDEQRFWAGFWVMAVAFVLRLACFLHGWRSFLFFSFSLFVRGTVTGGDLESG</sequence>
<evidence type="ECO:0000313" key="3">
    <source>
        <dbReference type="Proteomes" id="UP000275078"/>
    </source>
</evidence>
<gene>
    <name evidence="2" type="ORF">BJ508DRAFT_335062</name>
</gene>
<dbReference type="AlphaFoldDB" id="A0A3N4HH72"/>
<protein>
    <submittedName>
        <fullName evidence="2">Uncharacterized protein</fullName>
    </submittedName>
</protein>